<feature type="compositionally biased region" description="Polar residues" evidence="1">
    <location>
        <begin position="56"/>
        <end position="66"/>
    </location>
</feature>
<dbReference type="CDD" id="cd19608">
    <property type="entry name" value="GH113_mannanase-like"/>
    <property type="match status" value="1"/>
</dbReference>
<gene>
    <name evidence="2" type="ORF">HKK74_13320</name>
</gene>
<dbReference type="EMBL" id="JABVEC010000008">
    <property type="protein sequence ID" value="MBC6466479.1"/>
    <property type="molecule type" value="Genomic_DNA"/>
</dbReference>
<evidence type="ECO:0000313" key="2">
    <source>
        <dbReference type="EMBL" id="MBC6466479.1"/>
    </source>
</evidence>
<dbReference type="Proteomes" id="UP000805614">
    <property type="component" value="Unassembled WGS sequence"/>
</dbReference>
<proteinExistence type="predicted"/>
<protein>
    <submittedName>
        <fullName evidence="2">Uncharacterized protein</fullName>
    </submittedName>
</protein>
<evidence type="ECO:0000313" key="3">
    <source>
        <dbReference type="Proteomes" id="UP000805614"/>
    </source>
</evidence>
<comment type="caution">
    <text evidence="2">The sequence shown here is derived from an EMBL/GenBank/DDBJ whole genome shotgun (WGS) entry which is preliminary data.</text>
</comment>
<dbReference type="Pfam" id="PF22612">
    <property type="entry name" value="GH113"/>
    <property type="match status" value="1"/>
</dbReference>
<dbReference type="InterPro" id="IPR017853">
    <property type="entry name" value="GH"/>
</dbReference>
<organism evidence="2 3">
    <name type="scientific">Actinomadura alba</name>
    <dbReference type="NCBI Taxonomy" id="406431"/>
    <lineage>
        <taxon>Bacteria</taxon>
        <taxon>Bacillati</taxon>
        <taxon>Actinomycetota</taxon>
        <taxon>Actinomycetes</taxon>
        <taxon>Streptosporangiales</taxon>
        <taxon>Thermomonosporaceae</taxon>
        <taxon>Actinomadura</taxon>
    </lineage>
</organism>
<dbReference type="InterPro" id="IPR055151">
    <property type="entry name" value="GH113"/>
</dbReference>
<sequence>MKRRSKLPLLAALPVFVLTVVIAAPLILGSHPVRWQNGSAMPHLVVGDQSKKADPASTSPTNTQPTGRGVRVDRIWKPGMPQWGVQTYWEENRKQSNAYIERKAGELADYLIGLHANAVSISFPLYTGGITSTTISRGAKTPSPQRMARVLQVFNDAGLRTTIRPIMDEKSLNPPRGWRGSIEPASRGAWFVSYSRFLAPYLQMAQKSKVTTVVVGTELNSMEGDPHWKSLVSKAGKIYSGEIAYDANWDNYVAGHVNMPVDHLGVDAYFPIKVPDTASVNTLVAGWNTWLDKKKRGPLPKIVLSEAGIGAMNGAYHAPGDFYTRRAVNPNVQANWYTAICRIVQQRKMSGVYWWSIYFDDDPNTPPDDRAASRLDFAGRPRSEKAIRTCFTSDYPGPGTHND</sequence>
<reference evidence="2 3" key="1">
    <citation type="submission" date="2020-06" db="EMBL/GenBank/DDBJ databases">
        <title>Actinomadura xiongansis sp. nov., isolated from soil of Baiyangdian.</title>
        <authorList>
            <person name="Zhang X."/>
        </authorList>
    </citation>
    <scope>NUCLEOTIDE SEQUENCE [LARGE SCALE GENOMIC DNA]</scope>
    <source>
        <strain evidence="2 3">HBUM206468</strain>
    </source>
</reference>
<evidence type="ECO:0000256" key="1">
    <source>
        <dbReference type="SAM" id="MobiDB-lite"/>
    </source>
</evidence>
<feature type="region of interest" description="Disordered" evidence="1">
    <location>
        <begin position="48"/>
        <end position="69"/>
    </location>
</feature>
<accession>A0ABR7LNX3</accession>
<dbReference type="SUPFAM" id="SSF51445">
    <property type="entry name" value="(Trans)glycosidases"/>
    <property type="match status" value="1"/>
</dbReference>
<dbReference type="Gene3D" id="3.20.20.80">
    <property type="entry name" value="Glycosidases"/>
    <property type="match status" value="1"/>
</dbReference>
<name>A0ABR7LNX3_9ACTN</name>
<keyword evidence="3" id="KW-1185">Reference proteome</keyword>